<feature type="compositionally biased region" description="Polar residues" evidence="1">
    <location>
        <begin position="25"/>
        <end position="39"/>
    </location>
</feature>
<reference evidence="3" key="2">
    <citation type="journal article" date="2021" name="PeerJ">
        <title>Extensive microbial diversity within the chicken gut microbiome revealed by metagenomics and culture.</title>
        <authorList>
            <person name="Gilroy R."/>
            <person name="Ravi A."/>
            <person name="Getino M."/>
            <person name="Pursley I."/>
            <person name="Horton D.L."/>
            <person name="Alikhan N.F."/>
            <person name="Baker D."/>
            <person name="Gharbi K."/>
            <person name="Hall N."/>
            <person name="Watson M."/>
            <person name="Adriaenssens E.M."/>
            <person name="Foster-Nyarko E."/>
            <person name="Jarju S."/>
            <person name="Secka A."/>
            <person name="Antonio M."/>
            <person name="Oren A."/>
            <person name="Chaudhuri R.R."/>
            <person name="La Ragione R."/>
            <person name="Hildebrand F."/>
            <person name="Pallen M.J."/>
        </authorList>
    </citation>
    <scope>NUCLEOTIDE SEQUENCE</scope>
    <source>
        <strain evidence="3">CHK180-2868</strain>
    </source>
</reference>
<evidence type="ECO:0000313" key="3">
    <source>
        <dbReference type="EMBL" id="HIR04738.1"/>
    </source>
</evidence>
<feature type="signal peptide" evidence="2">
    <location>
        <begin position="1"/>
        <end position="18"/>
    </location>
</feature>
<dbReference type="AlphaFoldDB" id="A0A9D1D4W9"/>
<accession>A0A9D1D4W9</accession>
<protein>
    <submittedName>
        <fullName evidence="3">Uncharacterized protein</fullName>
    </submittedName>
</protein>
<feature type="region of interest" description="Disordered" evidence="1">
    <location>
        <begin position="21"/>
        <end position="112"/>
    </location>
</feature>
<dbReference type="EMBL" id="DVGC01000008">
    <property type="protein sequence ID" value="HIR04738.1"/>
    <property type="molecule type" value="Genomic_DNA"/>
</dbReference>
<sequence>MKKRIFMSLACALVLSLAGCGTDGSAPSESTAESQTANHQTTESQATENQAAENQAAENQTAENHPAAGDKTNDSASEGNSDSEETANSESKSDSEEAAASGTTLKILTRENIHRTDQDGQISSYYSPIYEDGPLYTGFERCTPDDICLETVEERTYEIDEAGRTLSYSPLNQASTTTFVFDEAGRLSEYKCIHSNGARLYWYALTYDDSGRLSQKINVN</sequence>
<comment type="caution">
    <text evidence="3">The sequence shown here is derived from an EMBL/GenBank/DDBJ whole genome shotgun (WGS) entry which is preliminary data.</text>
</comment>
<feature type="compositionally biased region" description="Low complexity" evidence="1">
    <location>
        <begin position="40"/>
        <end position="64"/>
    </location>
</feature>
<keyword evidence="2" id="KW-0732">Signal</keyword>
<evidence type="ECO:0000313" key="4">
    <source>
        <dbReference type="Proteomes" id="UP000824250"/>
    </source>
</evidence>
<organism evidence="3 4">
    <name type="scientific">Candidatus Copromonas faecavium</name>
    <name type="common">nom. illeg.</name>
    <dbReference type="NCBI Taxonomy" id="2840740"/>
    <lineage>
        <taxon>Bacteria</taxon>
        <taxon>Bacillati</taxon>
        <taxon>Bacillota</taxon>
        <taxon>Clostridia</taxon>
        <taxon>Lachnospirales</taxon>
        <taxon>Lachnospiraceae</taxon>
        <taxon>Candidatus Copromonas (nom. illeg.)</taxon>
    </lineage>
</organism>
<reference evidence="3" key="1">
    <citation type="submission" date="2020-10" db="EMBL/GenBank/DDBJ databases">
        <authorList>
            <person name="Gilroy R."/>
        </authorList>
    </citation>
    <scope>NUCLEOTIDE SEQUENCE</scope>
    <source>
        <strain evidence="3">CHK180-2868</strain>
    </source>
</reference>
<evidence type="ECO:0000256" key="1">
    <source>
        <dbReference type="SAM" id="MobiDB-lite"/>
    </source>
</evidence>
<dbReference type="Gene3D" id="2.180.10.10">
    <property type="entry name" value="RHS repeat-associated core"/>
    <property type="match status" value="1"/>
</dbReference>
<dbReference type="Proteomes" id="UP000824250">
    <property type="component" value="Unassembled WGS sequence"/>
</dbReference>
<gene>
    <name evidence="3" type="ORF">IAB28_02055</name>
</gene>
<proteinExistence type="predicted"/>
<evidence type="ECO:0000256" key="2">
    <source>
        <dbReference type="SAM" id="SignalP"/>
    </source>
</evidence>
<dbReference type="PROSITE" id="PS51257">
    <property type="entry name" value="PROKAR_LIPOPROTEIN"/>
    <property type="match status" value="1"/>
</dbReference>
<feature type="chain" id="PRO_5039116618" evidence="2">
    <location>
        <begin position="19"/>
        <end position="220"/>
    </location>
</feature>
<name>A0A9D1D4W9_9FIRM</name>